<dbReference type="HOGENOM" id="CLU_006909_5_2_1"/>
<reference evidence="6 7" key="1">
    <citation type="submission" date="2015-01" db="EMBL/GenBank/DDBJ databases">
        <title>The Genome Sequence of Exophiala spinifera CBS89968.</title>
        <authorList>
            <consortium name="The Broad Institute Genomics Platform"/>
            <person name="Cuomo C."/>
            <person name="de Hoog S."/>
            <person name="Gorbushina A."/>
            <person name="Stielow B."/>
            <person name="Teixiera M."/>
            <person name="Abouelleil A."/>
            <person name="Chapman S.B."/>
            <person name="Priest M."/>
            <person name="Young S.K."/>
            <person name="Wortman J."/>
            <person name="Nusbaum C."/>
            <person name="Birren B."/>
        </authorList>
    </citation>
    <scope>NUCLEOTIDE SEQUENCE [LARGE SCALE GENOMIC DNA]</scope>
    <source>
        <strain evidence="6 7">CBS 89968</strain>
    </source>
</reference>
<name>A0A0D2B4I5_9EURO</name>
<dbReference type="PRINTS" id="PR00370">
    <property type="entry name" value="FMOXYGENASE"/>
</dbReference>
<keyword evidence="5" id="KW-0560">Oxidoreductase</keyword>
<dbReference type="PANTHER" id="PTHR23023">
    <property type="entry name" value="DIMETHYLANILINE MONOOXYGENASE"/>
    <property type="match status" value="1"/>
</dbReference>
<dbReference type="GO" id="GO:0050661">
    <property type="term" value="F:NADP binding"/>
    <property type="evidence" value="ECO:0007669"/>
    <property type="project" value="InterPro"/>
</dbReference>
<evidence type="ECO:0000313" key="6">
    <source>
        <dbReference type="EMBL" id="KIW13590.1"/>
    </source>
</evidence>
<dbReference type="Pfam" id="PF00743">
    <property type="entry name" value="FMO-like"/>
    <property type="match status" value="2"/>
</dbReference>
<dbReference type="GO" id="GO:0050660">
    <property type="term" value="F:flavin adenine dinucleotide binding"/>
    <property type="evidence" value="ECO:0007669"/>
    <property type="project" value="InterPro"/>
</dbReference>
<evidence type="ECO:0000313" key="7">
    <source>
        <dbReference type="Proteomes" id="UP000053328"/>
    </source>
</evidence>
<proteinExistence type="inferred from homology"/>
<evidence type="ECO:0000256" key="1">
    <source>
        <dbReference type="ARBA" id="ARBA00009183"/>
    </source>
</evidence>
<dbReference type="AlphaFoldDB" id="A0A0D2B4I5"/>
<dbReference type="InterPro" id="IPR000960">
    <property type="entry name" value="Flavin_mOase"/>
</dbReference>
<protein>
    <recommendedName>
        <fullName evidence="8">FAD/NAD(P)-binding domain-containing protein</fullName>
    </recommendedName>
</protein>
<evidence type="ECO:0008006" key="8">
    <source>
        <dbReference type="Google" id="ProtNLM"/>
    </source>
</evidence>
<dbReference type="InterPro" id="IPR036188">
    <property type="entry name" value="FAD/NAD-bd_sf"/>
</dbReference>
<dbReference type="VEuPathDB" id="FungiDB:PV08_08779"/>
<sequence>MGGTITCPRVAVIGAGASGVAAAAHLLVEGIDVVVFEKARVTGGVWVFDPRRPPDPPYPNLKASACYESLRTNAPTPLIEMSLNSWSPDTELYARHSVVVDYIRQTAAKTGVDKTILHNTKVDSVTKDQETWRVRTSTWDTTAEVVSQEWGFDAVVVATGHYHAPYIPDIPGLAQWKEAWPDRVQHSKGYRSNKEFQDQVPVVWIAQWPKNDTEHCLQVVLLVGAGASAVDIASELGPCAKKIWQSTRGSTTDHPLEMLPVNATRVAEIASFGPLHSEAASSAGPIPGKITLVDGQILEGIDKVVMCTGYLFSLPFLARHHNDNLSAGEAGPDVLVTDGSQIHNLHEDIFYVPDPTLAFVGVPTDVASFSLFEFQAIAIAAVFSGQTMLPSEEDMRTQYDERVKDRGTGKRFHSLLKKDVAYAAELMEWVNRGRPPTKRKSNGYSKEWLDRRATFIQRYKGKGGHLKADSTRLRIKDTWMEETGGKSP</sequence>
<keyword evidence="7" id="KW-1185">Reference proteome</keyword>
<dbReference type="RefSeq" id="XP_016233806.1">
    <property type="nucleotide sequence ID" value="XM_016383103.1"/>
</dbReference>
<dbReference type="Proteomes" id="UP000053328">
    <property type="component" value="Unassembled WGS sequence"/>
</dbReference>
<dbReference type="InterPro" id="IPR050346">
    <property type="entry name" value="FMO-like"/>
</dbReference>
<evidence type="ECO:0000256" key="2">
    <source>
        <dbReference type="ARBA" id="ARBA00022630"/>
    </source>
</evidence>
<comment type="similarity">
    <text evidence="1">Belongs to the FMO family.</text>
</comment>
<keyword evidence="3" id="KW-0274">FAD</keyword>
<keyword evidence="4" id="KW-0521">NADP</keyword>
<evidence type="ECO:0000256" key="3">
    <source>
        <dbReference type="ARBA" id="ARBA00022827"/>
    </source>
</evidence>
<dbReference type="PIRSF" id="PIRSF000332">
    <property type="entry name" value="FMO"/>
    <property type="match status" value="1"/>
</dbReference>
<organism evidence="6 7">
    <name type="scientific">Exophiala spinifera</name>
    <dbReference type="NCBI Taxonomy" id="91928"/>
    <lineage>
        <taxon>Eukaryota</taxon>
        <taxon>Fungi</taxon>
        <taxon>Dikarya</taxon>
        <taxon>Ascomycota</taxon>
        <taxon>Pezizomycotina</taxon>
        <taxon>Eurotiomycetes</taxon>
        <taxon>Chaetothyriomycetidae</taxon>
        <taxon>Chaetothyriales</taxon>
        <taxon>Herpotrichiellaceae</taxon>
        <taxon>Exophiala</taxon>
    </lineage>
</organism>
<dbReference type="GO" id="GO:0004499">
    <property type="term" value="F:N,N-dimethylaniline monooxygenase activity"/>
    <property type="evidence" value="ECO:0007669"/>
    <property type="project" value="InterPro"/>
</dbReference>
<dbReference type="Gene3D" id="3.50.50.60">
    <property type="entry name" value="FAD/NAD(P)-binding domain"/>
    <property type="match status" value="2"/>
</dbReference>
<evidence type="ECO:0000256" key="4">
    <source>
        <dbReference type="ARBA" id="ARBA00022857"/>
    </source>
</evidence>
<gene>
    <name evidence="6" type="ORF">PV08_08779</name>
</gene>
<dbReference type="GeneID" id="27335862"/>
<dbReference type="OrthoDB" id="66881at2759"/>
<keyword evidence="2" id="KW-0285">Flavoprotein</keyword>
<dbReference type="InterPro" id="IPR020946">
    <property type="entry name" value="Flavin_mOase-like"/>
</dbReference>
<dbReference type="SUPFAM" id="SSF51905">
    <property type="entry name" value="FAD/NAD(P)-binding domain"/>
    <property type="match status" value="2"/>
</dbReference>
<evidence type="ECO:0000256" key="5">
    <source>
        <dbReference type="ARBA" id="ARBA00023002"/>
    </source>
</evidence>
<dbReference type="EMBL" id="KN847497">
    <property type="protein sequence ID" value="KIW13590.1"/>
    <property type="molecule type" value="Genomic_DNA"/>
</dbReference>
<accession>A0A0D2B4I5</accession>